<dbReference type="STRING" id="187420.MTH_1038"/>
<dbReference type="EMBL" id="AE000666">
    <property type="protein sequence ID" value="AAB85534.1"/>
    <property type="molecule type" value="Genomic_DNA"/>
</dbReference>
<dbReference type="PATRIC" id="fig|187420.15.peg.1021"/>
<evidence type="ECO:0000313" key="1">
    <source>
        <dbReference type="EMBL" id="AAB85534.1"/>
    </source>
</evidence>
<dbReference type="Pfam" id="PF06207">
    <property type="entry name" value="DUF1002"/>
    <property type="match status" value="1"/>
</dbReference>
<evidence type="ECO:0000313" key="2">
    <source>
        <dbReference type="Proteomes" id="UP000005223"/>
    </source>
</evidence>
<protein>
    <submittedName>
        <fullName evidence="1">Conserved protein</fullName>
    </submittedName>
</protein>
<dbReference type="HOGENOM" id="CLU_050671_0_1_2"/>
<dbReference type="PIR" id="E69005">
    <property type="entry name" value="E69005"/>
</dbReference>
<organism evidence="1 2">
    <name type="scientific">Methanothermobacter thermautotrophicus (strain ATCC 29096 / DSM 1053 / JCM 10044 / NBRC 100330 / Delta H)</name>
    <name type="common">Methanobacterium thermoautotrophicum</name>
    <dbReference type="NCBI Taxonomy" id="187420"/>
    <lineage>
        <taxon>Archaea</taxon>
        <taxon>Methanobacteriati</taxon>
        <taxon>Methanobacteriota</taxon>
        <taxon>Methanomada group</taxon>
        <taxon>Methanobacteria</taxon>
        <taxon>Methanobacteriales</taxon>
        <taxon>Methanobacteriaceae</taxon>
        <taxon>Methanothermobacter</taxon>
    </lineage>
</organism>
<gene>
    <name evidence="1" type="ordered locus">MTH_1038</name>
</gene>
<dbReference type="EnsemblBacteria" id="AAB85534">
    <property type="protein sequence ID" value="AAB85534"/>
    <property type="gene ID" value="MTH_1038"/>
</dbReference>
<reference evidence="1 2" key="1">
    <citation type="journal article" date="1997" name="J. Bacteriol.">
        <title>Complete genome sequence of Methanobacterium thermoautotrophicum deltaH: functional analysis and comparative genomics.</title>
        <authorList>
            <person name="Smith D.R."/>
            <person name="Doucette-Stamm L.A."/>
            <person name="Deloughery C."/>
            <person name="Lee H.-M."/>
            <person name="Dubois J."/>
            <person name="Aldredge T."/>
            <person name="Bashirzadeh R."/>
            <person name="Blakely D."/>
            <person name="Cook R."/>
            <person name="Gilbert K."/>
            <person name="Harrison D."/>
            <person name="Hoang L."/>
            <person name="Keagle P."/>
            <person name="Lumm W."/>
            <person name="Pothier B."/>
            <person name="Qiu D."/>
            <person name="Spadafora R."/>
            <person name="Vicare R."/>
            <person name="Wang Y."/>
            <person name="Wierzbowski J."/>
            <person name="Gibson R."/>
            <person name="Jiwani N."/>
            <person name="Caruso A."/>
            <person name="Bush D."/>
            <person name="Safer H."/>
            <person name="Patwell D."/>
            <person name="Prabhakar S."/>
            <person name="McDougall S."/>
            <person name="Shimer G."/>
            <person name="Goyal A."/>
            <person name="Pietrovski S."/>
            <person name="Church G.M."/>
            <person name="Daniels C.J."/>
            <person name="Mao J.-i."/>
            <person name="Rice P."/>
            <person name="Nolling J."/>
            <person name="Reeve J.N."/>
        </authorList>
    </citation>
    <scope>NUCLEOTIDE SEQUENCE [LARGE SCALE GENOMIC DNA]</scope>
    <source>
        <strain evidence="2">ATCC 29096 / DSM 1053 / JCM 10044 / NBRC 100330 / Delta H</strain>
    </source>
</reference>
<sequence>MVIMRQILPLILIAFLVAAPVFAVSGFSVTLGEATSSNPSYKSAVMDYFKAKTDKDLQSADIKIVTASEVNEVSRGVTGRVYSPSQILSCAMVDLSYSDGIKVSVDTSKIRVVTPEMYASALRSSGIDRGYVVVTSPVPASGEAALAGVLKSYEIAVGEQIPEEAKRVSVEEIYLQSRLVNETNATGDRVAELFDEVKNRTQSQNLQDPADIQRVVVDVSQQMNINLTETQVQQVADSVAASQRVQGSLTEFKQRLEGVSQQVGGSGILDQIYAFLQSIYNYIMGIASP</sequence>
<proteinExistence type="predicted"/>
<dbReference type="InterPro" id="IPR009343">
    <property type="entry name" value="DUF1002"/>
</dbReference>
<dbReference type="InParanoid" id="O27117"/>
<keyword evidence="2" id="KW-1185">Reference proteome</keyword>
<accession>O27117</accession>
<name>O27117_METTH</name>
<dbReference type="PaxDb" id="187420-MTH_1038"/>
<dbReference type="AlphaFoldDB" id="O27117"/>
<dbReference type="KEGG" id="mth:MTH_1038"/>
<dbReference type="Proteomes" id="UP000005223">
    <property type="component" value="Chromosome"/>
</dbReference>